<organism evidence="1 2">
    <name type="scientific">Leptospira wolffii</name>
    <dbReference type="NCBI Taxonomy" id="409998"/>
    <lineage>
        <taxon>Bacteria</taxon>
        <taxon>Pseudomonadati</taxon>
        <taxon>Spirochaetota</taxon>
        <taxon>Spirochaetia</taxon>
        <taxon>Leptospirales</taxon>
        <taxon>Leptospiraceae</taxon>
        <taxon>Leptospira</taxon>
    </lineage>
</organism>
<proteinExistence type="predicted"/>
<protein>
    <submittedName>
        <fullName evidence="1">Uncharacterized protein</fullName>
    </submittedName>
</protein>
<gene>
    <name evidence="1" type="ORF">ACE5IX_15640</name>
</gene>
<dbReference type="Proteomes" id="UP001580391">
    <property type="component" value="Unassembled WGS sequence"/>
</dbReference>
<comment type="caution">
    <text evidence="1">The sequence shown here is derived from an EMBL/GenBank/DDBJ whole genome shotgun (WGS) entry which is preliminary data.</text>
</comment>
<name>A0ABV5BRM7_9LEPT</name>
<dbReference type="RefSeq" id="WP_375517501.1">
    <property type="nucleotide sequence ID" value="NZ_JBHILI010000010.1"/>
</dbReference>
<evidence type="ECO:0000313" key="1">
    <source>
        <dbReference type="EMBL" id="MFB5737957.1"/>
    </source>
</evidence>
<sequence length="137" mass="15219">MANRWELGMAPSIQTVQDCREANVRVMRMAFDLSVNGNSIRPSVSQDRPRAVVFSFSHRIDCSAVCLFDICLRDTQAPFGFFALYGSLKRIAANAFAHKLRILPDLLLIVGFYFTEKNFLGREGFASPSLGIPASLA</sequence>
<accession>A0ABV5BRM7</accession>
<evidence type="ECO:0000313" key="2">
    <source>
        <dbReference type="Proteomes" id="UP001580391"/>
    </source>
</evidence>
<keyword evidence="2" id="KW-1185">Reference proteome</keyword>
<dbReference type="EMBL" id="JBHILJ010000009">
    <property type="protein sequence ID" value="MFB5737957.1"/>
    <property type="molecule type" value="Genomic_DNA"/>
</dbReference>
<reference evidence="1 2" key="1">
    <citation type="submission" date="2024-09" db="EMBL/GenBank/DDBJ databases">
        <title>Taxonomic and Genotyping Characterization of Leptospira Strains isolated from Multiple Sources in Colombia highlights the importance of intermediate species.</title>
        <authorList>
            <person name="Torres Higuera L."/>
            <person name="Rojas Tapias D."/>
            <person name="Jimenez Velasquez S."/>
            <person name="Renjifo Ibanez C."/>
        </authorList>
    </citation>
    <scope>NUCLEOTIDE SEQUENCE [LARGE SCALE GENOMIC DNA]</scope>
    <source>
        <strain evidence="1 2">Lep080</strain>
    </source>
</reference>